<dbReference type="PANTHER" id="PTHR33573">
    <property type="entry name" value="CASP-LIKE PROTEIN 4A4"/>
    <property type="match status" value="1"/>
</dbReference>
<keyword evidence="7 8" id="KW-0472">Membrane</keyword>
<evidence type="ECO:0000256" key="9">
    <source>
        <dbReference type="SAM" id="MobiDB-lite"/>
    </source>
</evidence>
<gene>
    <name evidence="11" type="ORF">NCGR_LOCUS50691</name>
</gene>
<dbReference type="Pfam" id="PF04535">
    <property type="entry name" value="CASP_dom"/>
    <property type="match status" value="1"/>
</dbReference>
<evidence type="ECO:0000259" key="10">
    <source>
        <dbReference type="Pfam" id="PF04535"/>
    </source>
</evidence>
<evidence type="ECO:0000256" key="6">
    <source>
        <dbReference type="ARBA" id="ARBA00022989"/>
    </source>
</evidence>
<comment type="caution">
    <text evidence="11">The sequence shown here is derived from an EMBL/GenBank/DDBJ whole genome shotgun (WGS) entry which is preliminary data.</text>
</comment>
<evidence type="ECO:0000256" key="1">
    <source>
        <dbReference type="ARBA" id="ARBA00004651"/>
    </source>
</evidence>
<keyword evidence="4 8" id="KW-1003">Cell membrane</keyword>
<accession>A0A811RB10</accession>
<evidence type="ECO:0000256" key="2">
    <source>
        <dbReference type="ARBA" id="ARBA00007651"/>
    </source>
</evidence>
<dbReference type="EMBL" id="CAJGYO010000014">
    <property type="protein sequence ID" value="CAD6267386.1"/>
    <property type="molecule type" value="Genomic_DNA"/>
</dbReference>
<feature type="domain" description="Casparian strip membrane protein" evidence="10">
    <location>
        <begin position="35"/>
        <end position="170"/>
    </location>
</feature>
<dbReference type="PANTHER" id="PTHR33573:SF56">
    <property type="entry name" value="CASP-LIKE PROTEIN 4C1"/>
    <property type="match status" value="1"/>
</dbReference>
<feature type="transmembrane region" description="Helical" evidence="8">
    <location>
        <begin position="30"/>
        <end position="56"/>
    </location>
</feature>
<dbReference type="AlphaFoldDB" id="A0A811RB10"/>
<evidence type="ECO:0000313" key="12">
    <source>
        <dbReference type="Proteomes" id="UP000604825"/>
    </source>
</evidence>
<evidence type="ECO:0000256" key="3">
    <source>
        <dbReference type="ARBA" id="ARBA00011489"/>
    </source>
</evidence>
<dbReference type="GO" id="GO:0005886">
    <property type="term" value="C:plasma membrane"/>
    <property type="evidence" value="ECO:0007669"/>
    <property type="project" value="UniProtKB-SubCell"/>
</dbReference>
<feature type="transmembrane region" description="Helical" evidence="8">
    <location>
        <begin position="165"/>
        <end position="187"/>
    </location>
</feature>
<keyword evidence="12" id="KW-1185">Reference proteome</keyword>
<evidence type="ECO:0000256" key="7">
    <source>
        <dbReference type="ARBA" id="ARBA00023136"/>
    </source>
</evidence>
<feature type="region of interest" description="Disordered" evidence="9">
    <location>
        <begin position="1"/>
        <end position="22"/>
    </location>
</feature>
<protein>
    <recommendedName>
        <fullName evidence="8">CASP-like protein</fullName>
    </recommendedName>
</protein>
<feature type="transmembrane region" description="Helical" evidence="8">
    <location>
        <begin position="68"/>
        <end position="89"/>
    </location>
</feature>
<keyword evidence="5 8" id="KW-0812">Transmembrane</keyword>
<organism evidence="11 12">
    <name type="scientific">Miscanthus lutarioriparius</name>
    <dbReference type="NCBI Taxonomy" id="422564"/>
    <lineage>
        <taxon>Eukaryota</taxon>
        <taxon>Viridiplantae</taxon>
        <taxon>Streptophyta</taxon>
        <taxon>Embryophyta</taxon>
        <taxon>Tracheophyta</taxon>
        <taxon>Spermatophyta</taxon>
        <taxon>Magnoliopsida</taxon>
        <taxon>Liliopsida</taxon>
        <taxon>Poales</taxon>
        <taxon>Poaceae</taxon>
        <taxon>PACMAD clade</taxon>
        <taxon>Panicoideae</taxon>
        <taxon>Andropogonodae</taxon>
        <taxon>Andropogoneae</taxon>
        <taxon>Saccharinae</taxon>
        <taxon>Miscanthus</taxon>
    </lineage>
</organism>
<sequence>MPQQNGGWSVEAQRGTTKQPAAARRGRHGAVLVLVLVLLLRVGALCASAASAALAASSATLRRAPFRFLLAADAIVAVYSAFEAAAAAWEVARGATLLPEAMQLWFDFAHDQGFGYMALAAAATAARDAAGCGGGRDEGWTTSGGSGAALAAACVRADVAVGLGFAGFAFLALAALVTGFRVACFLATGSRFSPPPPPASY</sequence>
<dbReference type="Proteomes" id="UP000604825">
    <property type="component" value="Unassembled WGS sequence"/>
</dbReference>
<dbReference type="InterPro" id="IPR006702">
    <property type="entry name" value="CASP_dom"/>
</dbReference>
<comment type="subunit">
    <text evidence="3 8">Homodimer and heterodimers.</text>
</comment>
<comment type="similarity">
    <text evidence="2 8">Belongs to the Casparian strip membrane proteins (CASP) family.</text>
</comment>
<keyword evidence="6 8" id="KW-1133">Transmembrane helix</keyword>
<comment type="subcellular location">
    <subcellularLocation>
        <location evidence="1 8">Cell membrane</location>
        <topology evidence="1 8">Multi-pass membrane protein</topology>
    </subcellularLocation>
</comment>
<evidence type="ECO:0000256" key="8">
    <source>
        <dbReference type="RuleBase" id="RU361233"/>
    </source>
</evidence>
<evidence type="ECO:0000313" key="11">
    <source>
        <dbReference type="EMBL" id="CAD6267386.1"/>
    </source>
</evidence>
<comment type="caution">
    <text evidence="8">Lacks conserved residue(s) required for the propagation of feature annotation.</text>
</comment>
<name>A0A811RB10_9POAL</name>
<evidence type="ECO:0000256" key="5">
    <source>
        <dbReference type="ARBA" id="ARBA00022692"/>
    </source>
</evidence>
<evidence type="ECO:0000256" key="4">
    <source>
        <dbReference type="ARBA" id="ARBA00022475"/>
    </source>
</evidence>
<reference evidence="11" key="1">
    <citation type="submission" date="2020-10" db="EMBL/GenBank/DDBJ databases">
        <authorList>
            <person name="Han B."/>
            <person name="Lu T."/>
            <person name="Zhao Q."/>
            <person name="Huang X."/>
            <person name="Zhao Y."/>
        </authorList>
    </citation>
    <scope>NUCLEOTIDE SEQUENCE</scope>
</reference>
<proteinExistence type="inferred from homology"/>